<feature type="transmembrane region" description="Helical" evidence="1">
    <location>
        <begin position="7"/>
        <end position="25"/>
    </location>
</feature>
<dbReference type="OrthoDB" id="799806at2"/>
<dbReference type="EMBL" id="RBKU01000001">
    <property type="protein sequence ID" value="RKR85512.1"/>
    <property type="molecule type" value="Genomic_DNA"/>
</dbReference>
<name>A0A495JAY0_9SPHI</name>
<dbReference type="RefSeq" id="WP_121201556.1">
    <property type="nucleotide sequence ID" value="NZ_RBKU01000001.1"/>
</dbReference>
<keyword evidence="3" id="KW-1185">Reference proteome</keyword>
<organism evidence="2 3">
    <name type="scientific">Mucilaginibacter gracilis</name>
    <dbReference type="NCBI Taxonomy" id="423350"/>
    <lineage>
        <taxon>Bacteria</taxon>
        <taxon>Pseudomonadati</taxon>
        <taxon>Bacteroidota</taxon>
        <taxon>Sphingobacteriia</taxon>
        <taxon>Sphingobacteriales</taxon>
        <taxon>Sphingobacteriaceae</taxon>
        <taxon>Mucilaginibacter</taxon>
    </lineage>
</organism>
<evidence type="ECO:0000313" key="3">
    <source>
        <dbReference type="Proteomes" id="UP000268007"/>
    </source>
</evidence>
<keyword evidence="1" id="KW-1133">Transmembrane helix</keyword>
<keyword evidence="1" id="KW-0472">Membrane</keyword>
<evidence type="ECO:0000313" key="2">
    <source>
        <dbReference type="EMBL" id="RKR85512.1"/>
    </source>
</evidence>
<gene>
    <name evidence="2" type="ORF">BDD43_5783</name>
</gene>
<dbReference type="Proteomes" id="UP000268007">
    <property type="component" value="Unassembled WGS sequence"/>
</dbReference>
<evidence type="ECO:0000256" key="1">
    <source>
        <dbReference type="SAM" id="Phobius"/>
    </source>
</evidence>
<sequence length="65" mass="7548">MKKFQKIIFYAISIVLLVVFSLYTFHFHPEVQLVFLIPGIFLVIYSALINDLPKKKRAASNRIGH</sequence>
<protein>
    <submittedName>
        <fullName evidence="2">Uncharacterized protein</fullName>
    </submittedName>
</protein>
<reference evidence="2 3" key="1">
    <citation type="submission" date="2018-10" db="EMBL/GenBank/DDBJ databases">
        <title>Genomic Encyclopedia of Archaeal and Bacterial Type Strains, Phase II (KMG-II): from individual species to whole genera.</title>
        <authorList>
            <person name="Goeker M."/>
        </authorList>
    </citation>
    <scope>NUCLEOTIDE SEQUENCE [LARGE SCALE GENOMIC DNA]</scope>
    <source>
        <strain evidence="2 3">DSM 18602</strain>
    </source>
</reference>
<keyword evidence="1" id="KW-0812">Transmembrane</keyword>
<comment type="caution">
    <text evidence="2">The sequence shown here is derived from an EMBL/GenBank/DDBJ whole genome shotgun (WGS) entry which is preliminary data.</text>
</comment>
<feature type="transmembrane region" description="Helical" evidence="1">
    <location>
        <begin position="31"/>
        <end position="52"/>
    </location>
</feature>
<accession>A0A495JAY0</accession>
<dbReference type="AlphaFoldDB" id="A0A495JAY0"/>
<proteinExistence type="predicted"/>